<reference evidence="2 4" key="4">
    <citation type="journal article" date="2002" name="Genome Biol.">
        <title>The transposable elements of the Drosophila melanogaster euchromatin: a genomics perspective.</title>
        <authorList>
            <person name="Kaminker J.S."/>
            <person name="Bergman C.M."/>
            <person name="Kronmiller B."/>
            <person name="Carlson J."/>
            <person name="Svirskas R."/>
            <person name="Patel S."/>
            <person name="Frise E."/>
            <person name="Wheeler D.A."/>
            <person name="Lewis S.E."/>
            <person name="Rubin G.M."/>
            <person name="Ashburner M."/>
            <person name="Celniker S.E."/>
        </authorList>
    </citation>
    <scope>NUCLEOTIDE SEQUENCE [LARGE SCALE GENOMIC DNA]</scope>
    <source>
        <strain evidence="4">Berkeley</strain>
    </source>
</reference>
<organism evidence="2 4">
    <name type="scientific">Drosophila melanogaster</name>
    <name type="common">Fruit fly</name>
    <dbReference type="NCBI Taxonomy" id="7227"/>
    <lineage>
        <taxon>Eukaryota</taxon>
        <taxon>Metazoa</taxon>
        <taxon>Ecdysozoa</taxon>
        <taxon>Arthropoda</taxon>
        <taxon>Hexapoda</taxon>
        <taxon>Insecta</taxon>
        <taxon>Pterygota</taxon>
        <taxon>Neoptera</taxon>
        <taxon>Endopterygota</taxon>
        <taxon>Diptera</taxon>
        <taxon>Brachycera</taxon>
        <taxon>Muscomorpha</taxon>
        <taxon>Ephydroidea</taxon>
        <taxon>Drosophilidae</taxon>
        <taxon>Drosophila</taxon>
        <taxon>Sophophora</taxon>
    </lineage>
</organism>
<protein>
    <submittedName>
        <fullName evidence="2">Seminal fluid protein 78E, isoform B</fullName>
    </submittedName>
</protein>
<reference evidence="2 4" key="7">
    <citation type="journal article" date="2007" name="Science">
        <title>The Release 5.1 annotation of Drosophila melanogaster heterochromatin.</title>
        <authorList>
            <person name="Smith C.D."/>
            <person name="Shu S."/>
            <person name="Mungall C.J."/>
            <person name="Karpen G.H."/>
        </authorList>
    </citation>
    <scope>NUCLEOTIDE SEQUENCE [LARGE SCALE GENOMIC DNA]</scope>
    <source>
        <strain evidence="4">Berkeley</strain>
    </source>
</reference>
<dbReference type="Proteomes" id="UP000000803">
    <property type="component" value="Chromosome 3L"/>
</dbReference>
<sequence>MNIFISLILVVLAILSFADHTVVRVNPYMEYYGSYIYFKADGDRHLNEDLNRATVKKTKYGWQCAGVTCPIKFTASCKVTKVLKPSDLQHTELLILCMDKNDKPMCGITRTRKGVIQEVLDVDENGNTIYDKKEVISENDGTKIPRCPRK</sequence>
<reference evidence="2 4" key="6">
    <citation type="journal article" date="2005" name="PLoS Comput. Biol.">
        <title>Combined evidence annotation of transposable elements in genome sequences.</title>
        <authorList>
            <person name="Quesneville H."/>
            <person name="Bergman C.M."/>
            <person name="Andrieu O."/>
            <person name="Autard D."/>
            <person name="Nouaud D."/>
            <person name="Ashburner M."/>
            <person name="Anxolabehere D."/>
        </authorList>
    </citation>
    <scope>NUCLEOTIDE SEQUENCE [LARGE SCALE GENOMIC DNA]</scope>
    <source>
        <strain evidence="4">Berkeley</strain>
    </source>
</reference>
<reference evidence="2 4" key="11">
    <citation type="journal article" date="2015" name="Genome Res.">
        <title>The Release 6 reference sequence of the Drosophila melanogaster genome.</title>
        <authorList>
            <person name="Hoskins R.A."/>
            <person name="Carlson J.W."/>
            <person name="Wan K.H."/>
            <person name="Park S."/>
            <person name="Mendez I."/>
            <person name="Galle S.E."/>
            <person name="Booth B.W."/>
            <person name="Pfeiffer B.D."/>
            <person name="George R.A."/>
            <person name="Svirskas R."/>
            <person name="Krzywinski M."/>
            <person name="Schein J."/>
            <person name="Accardo M.C."/>
            <person name="Damia E."/>
            <person name="Messina G."/>
            <person name="Mendez-Lago M."/>
            <person name="de Pablos B."/>
            <person name="Demakova O.V."/>
            <person name="Andreyeva E.N."/>
            <person name="Boldyreva L.V."/>
            <person name="Marra M."/>
            <person name="Carvalho A.B."/>
            <person name="Dimitri P."/>
            <person name="Villasante A."/>
            <person name="Zhimulev I.F."/>
            <person name="Rubin G.M."/>
            <person name="Karpen G.H."/>
            <person name="Celniker S.E."/>
        </authorList>
    </citation>
    <scope>NUCLEOTIDE SEQUENCE [LARGE SCALE GENOMIC DNA]</scope>
    <source>
        <strain evidence="4">Berkeley</strain>
    </source>
</reference>
<reference evidence="2 4" key="9">
    <citation type="journal article" date="2015" name="G3 (Bethesda)">
        <title>Gene Model Annotations for Drosophila melanogaster: Impact of High-Throughput Data.</title>
        <authorList>
            <consortium name="FlyBase Consortium"/>
            <person name="Matthews B.B."/>
            <person name="Dos Santos G."/>
            <person name="Crosby M.A."/>
            <person name="Emmert D.B."/>
            <person name="St Pierre S.E."/>
            <person name="Gramates L.S."/>
            <person name="Zhou P."/>
            <person name="Schroeder A.J."/>
            <person name="Falls K."/>
            <person name="Strelets V."/>
            <person name="Russo S.M."/>
            <person name="Gelbart W.M."/>
            <person name="null"/>
        </authorList>
    </citation>
    <scope>NUCLEOTIDE SEQUENCE [LARGE SCALE GENOMIC DNA]</scope>
    <source>
        <strain evidence="4">Berkeley</strain>
    </source>
</reference>
<dbReference type="FunCoup" id="M9PG65">
    <property type="interactions" value="39"/>
</dbReference>
<evidence type="ECO:0000313" key="2">
    <source>
        <dbReference type="EMBL" id="AGB94880.1"/>
    </source>
</evidence>
<accession>M9PG65</accession>
<dbReference type="InParanoid" id="M9PG65"/>
<reference evidence="2 4" key="5">
    <citation type="journal article" date="2002" name="Genome Biol.">
        <title>Heterochromatic sequences in a Drosophila whole-genome shotgun assembly.</title>
        <authorList>
            <person name="Hoskins R.A."/>
            <person name="Smith C.D."/>
            <person name="Carlson J.W."/>
            <person name="Carvalho A.B."/>
            <person name="Halpern A."/>
            <person name="Kaminker J.S."/>
            <person name="Kennedy C."/>
            <person name="Mungall C.J."/>
            <person name="Sullivan B.A."/>
            <person name="Sutton G.G."/>
            <person name="Yasuhara J.C."/>
            <person name="Wakimoto B.T."/>
            <person name="Myers E.W."/>
            <person name="Celniker S.E."/>
            <person name="Rubin G.M."/>
            <person name="Karpen G.H."/>
        </authorList>
    </citation>
    <scope>NUCLEOTIDE SEQUENCE [LARGE SCALE GENOMIC DNA]</scope>
    <source>
        <strain evidence="4">Berkeley</strain>
    </source>
</reference>
<dbReference type="GO" id="GO:0005615">
    <property type="term" value="C:extracellular space"/>
    <property type="evidence" value="ECO:0007005"/>
    <property type="project" value="FlyBase"/>
</dbReference>
<dbReference type="HOGENOM" id="CLU_1908852_0_0_1"/>
<keyword evidence="1" id="KW-0732">Signal</keyword>
<evidence type="ECO:0000313" key="3">
    <source>
        <dbReference type="FlyBase" id="FBgn0261059"/>
    </source>
</evidence>
<dbReference type="CTD" id="8674005"/>
<dbReference type="VEuPathDB" id="VectorBase:FBgn0261059"/>
<dbReference type="OrthoDB" id="7849004at2759"/>
<reference evidence="2 4" key="3">
    <citation type="journal article" date="2002" name="Genome Biol.">
        <title>Annotation of the Drosophila melanogaster euchromatic genome: a systematic review.</title>
        <authorList>
            <person name="Misra S."/>
            <person name="Crosby M.A."/>
            <person name="Mungall C.J."/>
            <person name="Matthews B.B."/>
            <person name="Campbell K.S."/>
            <person name="Hradecky P."/>
            <person name="Huang Y."/>
            <person name="Kaminker J.S."/>
            <person name="Millburn G.H."/>
            <person name="Prochnik S.E."/>
            <person name="Smith C.D."/>
            <person name="Tupy J.L."/>
            <person name="Whitfied E.J."/>
            <person name="Bayraktaroglu L."/>
            <person name="Berman B.P."/>
            <person name="Bettencourt B.R."/>
            <person name="Celniker S.E."/>
            <person name="de Grey A.D."/>
            <person name="Drysdale R.A."/>
            <person name="Harris N.L."/>
            <person name="Richter J."/>
            <person name="Russo S."/>
            <person name="Schroeder A.J."/>
            <person name="Shu S.Q."/>
            <person name="Stapleton M."/>
            <person name="Yamada C."/>
            <person name="Ashburner M."/>
            <person name="Gelbart W.M."/>
            <person name="Rubin G.M."/>
            <person name="Lewis S.E."/>
        </authorList>
    </citation>
    <scope>GENOME REANNOTATION</scope>
    <source>
        <strain evidence="4">Berkeley</strain>
    </source>
</reference>
<dbReference type="PaxDb" id="7227-FBpp0306091"/>
<dbReference type="FlyBase" id="FBgn0261059">
    <property type="gene designation" value="Sfp78E"/>
</dbReference>
<dbReference type="EMBL" id="AE014296">
    <property type="protein sequence ID" value="AGB94880.1"/>
    <property type="molecule type" value="Genomic_DNA"/>
</dbReference>
<reference evidence="2 4" key="1">
    <citation type="journal article" date="2000" name="Science">
        <title>The genome sequence of Drosophila melanogaster.</title>
        <authorList>
            <person name="Adams M.D."/>
            <person name="Celniker S.E."/>
            <person name="Holt R.A."/>
            <person name="Evans C.A."/>
            <person name="Gocayne J.D."/>
            <person name="Amanatides P.G."/>
            <person name="Scherer S.E."/>
            <person name="Li P.W."/>
            <person name="Hoskins R.A."/>
            <person name="Galle R.F."/>
            <person name="George R.A."/>
            <person name="Lewis S.E."/>
            <person name="Richards S."/>
            <person name="Ashburner M."/>
            <person name="Henderson S.N."/>
            <person name="Sutton G.G."/>
            <person name="Wortman J.R."/>
            <person name="Yandell M.D."/>
            <person name="Zhang Q."/>
            <person name="Chen L.X."/>
            <person name="Brandon R.C."/>
            <person name="Rogers Y.H."/>
            <person name="Blazej R.G."/>
            <person name="Champe M."/>
            <person name="Pfeiffer B.D."/>
            <person name="Wan K.H."/>
            <person name="Doyle C."/>
            <person name="Baxter E.G."/>
            <person name="Helt G."/>
            <person name="Nelson C.R."/>
            <person name="Gabor G.L."/>
            <person name="Abril J.F."/>
            <person name="Agbayani A."/>
            <person name="An H.J."/>
            <person name="Andrews-Pfannkoch C."/>
            <person name="Baldwin D."/>
            <person name="Ballew R.M."/>
            <person name="Basu A."/>
            <person name="Baxendale J."/>
            <person name="Bayraktaroglu L."/>
            <person name="Beasley E.M."/>
            <person name="Beeson K.Y."/>
            <person name="Benos P.V."/>
            <person name="Berman B.P."/>
            <person name="Bhandari D."/>
            <person name="Bolshakov S."/>
            <person name="Borkova D."/>
            <person name="Botchan M.R."/>
            <person name="Bouck J."/>
            <person name="Brokstein P."/>
            <person name="Brottier P."/>
            <person name="Burtis K.C."/>
            <person name="Busam D.A."/>
            <person name="Butler H."/>
            <person name="Cadieu E."/>
            <person name="Center A."/>
            <person name="Chandra I."/>
            <person name="Cherry J.M."/>
            <person name="Cawley S."/>
            <person name="Dahlke C."/>
            <person name="Davenport L.B."/>
            <person name="Davies P."/>
            <person name="de Pablos B."/>
            <person name="Delcher A."/>
            <person name="Deng Z."/>
            <person name="Mays A.D."/>
            <person name="Dew I."/>
            <person name="Dietz S.M."/>
            <person name="Dodson K."/>
            <person name="Doup L.E."/>
            <person name="Downes M."/>
            <person name="Dugan-Rocha S."/>
            <person name="Dunkov B.C."/>
            <person name="Dunn P."/>
            <person name="Durbin K.J."/>
            <person name="Evangelista C.C."/>
            <person name="Ferraz C."/>
            <person name="Ferriera S."/>
            <person name="Fleischmann W."/>
            <person name="Fosler C."/>
            <person name="Gabrielian A.E."/>
            <person name="Garg N.S."/>
            <person name="Gelbart W.M."/>
            <person name="Glasser K."/>
            <person name="Glodek A."/>
            <person name="Gong F."/>
            <person name="Gorrell J.H."/>
            <person name="Gu Z."/>
            <person name="Guan P."/>
            <person name="Harris M."/>
            <person name="Harris N.L."/>
            <person name="Harvey D."/>
            <person name="Heiman T.J."/>
            <person name="Hernandez J.R."/>
            <person name="Houck J."/>
            <person name="Hostin D."/>
            <person name="Houston K.A."/>
            <person name="Howland T.J."/>
            <person name="Wei M.H."/>
            <person name="Ibegwam C."/>
            <person name="Jalali M."/>
            <person name="Kalush F."/>
            <person name="Karpen G.H."/>
            <person name="Ke Z."/>
            <person name="Kennison J.A."/>
            <person name="Ketchum K.A."/>
            <person name="Kimmel B.E."/>
            <person name="Kodira C.D."/>
            <person name="Kraft C."/>
            <person name="Kravitz S."/>
            <person name="Kulp D."/>
            <person name="Lai Z."/>
            <person name="Lasko P."/>
            <person name="Lei Y."/>
            <person name="Levitsky A.A."/>
            <person name="Li J."/>
            <person name="Li Z."/>
            <person name="Liang Y."/>
            <person name="Lin X."/>
            <person name="Liu X."/>
            <person name="Mattei B."/>
            <person name="McIntosh T.C."/>
            <person name="McLeod M.P."/>
            <person name="McPherson D."/>
            <person name="Merkulov G."/>
            <person name="Milshina N.V."/>
            <person name="Mobarry C."/>
            <person name="Morris J."/>
            <person name="Moshrefi A."/>
            <person name="Mount S.M."/>
            <person name="Moy M."/>
            <person name="Murphy B."/>
            <person name="Murphy L."/>
            <person name="Muzny D.M."/>
            <person name="Nelson D.L."/>
            <person name="Nelson D.R."/>
            <person name="Nelson K.A."/>
            <person name="Nixon K."/>
            <person name="Nusskern D.R."/>
            <person name="Pacleb J.M."/>
            <person name="Palazzolo M."/>
            <person name="Pittman G.S."/>
            <person name="Pan S."/>
            <person name="Pollard J."/>
            <person name="Puri V."/>
            <person name="Reese M.G."/>
            <person name="Reinert K."/>
            <person name="Remington K."/>
            <person name="Saunders R.D."/>
            <person name="Scheeler F."/>
            <person name="Shen H."/>
            <person name="Shue B.C."/>
            <person name="Siden-Kiamos I."/>
            <person name="Simpson M."/>
            <person name="Skupski M.P."/>
            <person name="Smith T."/>
            <person name="Spier E."/>
            <person name="Spradling A.C."/>
            <person name="Stapleton M."/>
            <person name="Strong R."/>
            <person name="Sun E."/>
            <person name="Svirskas R."/>
            <person name="Tector C."/>
            <person name="Turner R."/>
            <person name="Venter E."/>
            <person name="Wang A.H."/>
            <person name="Wang X."/>
            <person name="Wang Z.Y."/>
            <person name="Wassarman D.A."/>
            <person name="Weinstock G.M."/>
            <person name="Weissenbach J."/>
            <person name="Williams S.M."/>
            <person name="WoodageT"/>
            <person name="Worley K.C."/>
            <person name="Wu D."/>
            <person name="Yang S."/>
            <person name="Yao Q.A."/>
            <person name="Ye J."/>
            <person name="Yeh R.F."/>
            <person name="Zaveri J.S."/>
            <person name="Zhan M."/>
            <person name="Zhang G."/>
            <person name="Zhao Q."/>
            <person name="Zheng L."/>
            <person name="Zheng X.H."/>
            <person name="Zhong F.N."/>
            <person name="Zhong W."/>
            <person name="Zhou X."/>
            <person name="Zhu S."/>
            <person name="Zhu X."/>
            <person name="Smith H.O."/>
            <person name="Gibbs R.A."/>
            <person name="Myers E.W."/>
            <person name="Rubin G.M."/>
            <person name="Venter J.C."/>
        </authorList>
    </citation>
    <scope>NUCLEOTIDE SEQUENCE [LARGE SCALE GENOMIC DNA]</scope>
    <source>
        <strain evidence="4">Berkeley</strain>
    </source>
</reference>
<evidence type="ECO:0000256" key="1">
    <source>
        <dbReference type="SAM" id="SignalP"/>
    </source>
</evidence>
<reference evidence="2 4" key="10">
    <citation type="journal article" date="2015" name="G3 (Bethesda)">
        <title>Gene Model Annotations for Drosophila melanogaster: The Rule-Benders.</title>
        <authorList>
            <consortium name="FlyBase Consortium"/>
            <person name="Crosby M.A."/>
            <person name="Gramates L.S."/>
            <person name="Dos Santos G."/>
            <person name="Matthews B.B."/>
            <person name="St Pierre S.E."/>
            <person name="Zhou P."/>
            <person name="Schroeder A.J."/>
            <person name="Falls K."/>
            <person name="Emmert D.B."/>
            <person name="Russo S.M."/>
            <person name="Gelbart W.M."/>
            <person name="null"/>
        </authorList>
    </citation>
    <scope>NUCLEOTIDE SEQUENCE [LARGE SCALE GENOMIC DNA]</scope>
    <source>
        <strain evidence="4">Berkeley</strain>
    </source>
</reference>
<dbReference type="DNASU" id="8674005"/>
<evidence type="ECO:0000313" key="4">
    <source>
        <dbReference type="Proteomes" id="UP000000803"/>
    </source>
</evidence>
<name>M9PG65_DROME</name>
<feature type="signal peptide" evidence="1">
    <location>
        <begin position="1"/>
        <end position="18"/>
    </location>
</feature>
<gene>
    <name evidence="2 3" type="primary">Sfp78E</name>
    <name evidence="2" type="synonym">Dmel\CG42607</name>
    <name evidence="2 3" type="ORF">CG42607</name>
    <name evidence="2" type="ORF">Dmel_CG42607</name>
</gene>
<feature type="chain" id="PRO_5004101664" evidence="1">
    <location>
        <begin position="19"/>
        <end position="150"/>
    </location>
</feature>
<dbReference type="RefSeq" id="NP_001262187.1">
    <property type="nucleotide sequence ID" value="NM_001275258.1"/>
</dbReference>
<dbReference type="AlphaFoldDB" id="M9PG65"/>
<dbReference type="GO" id="GO:0007320">
    <property type="term" value="P:insemination"/>
    <property type="evidence" value="ECO:0007007"/>
    <property type="project" value="FlyBase"/>
</dbReference>
<dbReference type="BioGRID-ORCS" id="8674005">
    <property type="hits" value="0 hits in 1 CRISPR screen"/>
</dbReference>
<dbReference type="AGR" id="FB:FBgn0261059"/>
<keyword evidence="4" id="KW-1185">Reference proteome</keyword>
<dbReference type="Bgee" id="FBgn0261059">
    <property type="expression patterns" value="Expressed in male accessory gland main cell (Drosophila) in male reproductive gland and 15 other cell types or tissues"/>
</dbReference>
<dbReference type="OMA" id="HLNEDMN"/>
<dbReference type="GeneID" id="8674005"/>
<reference evidence="2 4" key="8">
    <citation type="journal article" date="2007" name="Science">
        <title>Sequence finishing and mapping of Drosophila melanogaster heterochromatin.</title>
        <authorList>
            <person name="Hoskins R.A."/>
            <person name="Carlson J.W."/>
            <person name="Kennedy C."/>
            <person name="Acevedo D."/>
            <person name="Evans-Holm M."/>
            <person name="Frise E."/>
            <person name="Wan K.H."/>
            <person name="Park S."/>
            <person name="Mendez-Lago M."/>
            <person name="Rossi F."/>
            <person name="Villasante A."/>
            <person name="Dimitri P."/>
            <person name="Karpen G.H."/>
            <person name="Celniker S.E."/>
        </authorList>
    </citation>
    <scope>NUCLEOTIDE SEQUENCE [LARGE SCALE GENOMIC DNA]</scope>
    <source>
        <strain evidence="4">Berkeley</strain>
    </source>
</reference>
<proteinExistence type="predicted"/>
<reference evidence="2 4" key="2">
    <citation type="journal article" date="2002" name="Genome Biol.">
        <title>Finishing a whole-genome shotgun: release 3 of the Drosophila melanogaster euchromatic genome sequence.</title>
        <authorList>
            <person name="Celniker S.E."/>
            <person name="Wheeler D.A."/>
            <person name="Kronmiller B."/>
            <person name="Carlson J.W."/>
            <person name="Halpern A."/>
            <person name="Patel S."/>
            <person name="Adams M."/>
            <person name="Champe M."/>
            <person name="Dugan S.P."/>
            <person name="Frise E."/>
            <person name="Hodgson A."/>
            <person name="George R.A."/>
            <person name="Hoskins R.A."/>
            <person name="Laverty T."/>
            <person name="Muzny D.M."/>
            <person name="Nelson C.R."/>
            <person name="Pacleb J.M."/>
            <person name="Park S."/>
            <person name="Pfeiffer B.D."/>
            <person name="Richards S."/>
            <person name="Sodergren E.J."/>
            <person name="Svirskas R."/>
            <person name="Tabor P.E."/>
            <person name="Wan K."/>
            <person name="Stapleton M."/>
            <person name="Sutton G.G."/>
            <person name="Venter C."/>
            <person name="Weinstock G."/>
            <person name="Scherer S.E."/>
            <person name="Myers E.W."/>
            <person name="Gibbs R.A."/>
            <person name="Rubin G.M."/>
        </authorList>
    </citation>
    <scope>NUCLEOTIDE SEQUENCE [LARGE SCALE GENOMIC DNA]</scope>
    <source>
        <strain evidence="4">Berkeley</strain>
    </source>
</reference>
<dbReference type="ExpressionAtlas" id="M9PG65">
    <property type="expression patterns" value="baseline and differential"/>
</dbReference>